<comment type="caution">
    <text evidence="1">The sequence shown here is derived from an EMBL/GenBank/DDBJ whole genome shotgun (WGS) entry which is preliminary data.</text>
</comment>
<dbReference type="EMBL" id="CCJV01000076">
    <property type="protein sequence ID" value="CDT23712.1"/>
    <property type="molecule type" value="Genomic_DNA"/>
</dbReference>
<dbReference type="AlphaFoldDB" id="A0A822MXX0"/>
<sequence>MAIEHAPINRVSAVAQVDGCKIIEELLGKNSEHIKSLWLIMSIMIQ</sequence>
<keyword evidence="3" id="KW-1185">Reference proteome</keyword>
<evidence type="ECO:0000313" key="2">
    <source>
        <dbReference type="EMBL" id="CDT60042.1"/>
    </source>
</evidence>
<gene>
    <name evidence="2" type="ORF">VCR4J5_730075</name>
    <name evidence="1" type="ORF">VCR5J5_180254</name>
</gene>
<reference evidence="4" key="1">
    <citation type="submission" date="2014-06" db="EMBL/GenBank/DDBJ databases">
        <authorList>
            <person name="Le Roux Frederique"/>
        </authorList>
    </citation>
    <scope>NUCLEOTIDE SEQUENCE [LARGE SCALE GENOMIC DNA]</scope>
    <source>
        <strain evidence="4">J5-5</strain>
    </source>
</reference>
<dbReference type="Proteomes" id="UP000049495">
    <property type="component" value="Unassembled WGS sequence"/>
</dbReference>
<evidence type="ECO:0000313" key="4">
    <source>
        <dbReference type="Proteomes" id="UP000049495"/>
    </source>
</evidence>
<dbReference type="EMBL" id="CCJX01000161">
    <property type="protein sequence ID" value="CDT60042.1"/>
    <property type="molecule type" value="Genomic_DNA"/>
</dbReference>
<protein>
    <submittedName>
        <fullName evidence="1">Uncharacterized protein</fullName>
    </submittedName>
</protein>
<name>A0A822MXX0_9VIBR</name>
<organism evidence="1 4">
    <name type="scientific">Vibrio crassostreae</name>
    <dbReference type="NCBI Taxonomy" id="246167"/>
    <lineage>
        <taxon>Bacteria</taxon>
        <taxon>Pseudomonadati</taxon>
        <taxon>Pseudomonadota</taxon>
        <taxon>Gammaproteobacteria</taxon>
        <taxon>Vibrionales</taxon>
        <taxon>Vibrionaceae</taxon>
        <taxon>Vibrio</taxon>
    </lineage>
</organism>
<evidence type="ECO:0000313" key="3">
    <source>
        <dbReference type="Proteomes" id="UP000049077"/>
    </source>
</evidence>
<proteinExistence type="predicted"/>
<evidence type="ECO:0000313" key="1">
    <source>
        <dbReference type="EMBL" id="CDT23712.1"/>
    </source>
</evidence>
<reference evidence="1 3" key="2">
    <citation type="submission" date="2014-06" db="EMBL/GenBank/DDBJ databases">
        <authorList>
            <person name="Le Roux F."/>
        </authorList>
    </citation>
    <scope>NUCLEOTIDE SEQUENCE</scope>
    <source>
        <strain evidence="2 3">J5-4</strain>
        <strain evidence="1">J5-5</strain>
    </source>
</reference>
<dbReference type="Proteomes" id="UP000049077">
    <property type="component" value="Unassembled WGS sequence"/>
</dbReference>
<accession>A0A822MXX0</accession>